<accession>A0AAU8K6R6</accession>
<protein>
    <submittedName>
        <fullName evidence="1">Uncharacterized protein</fullName>
    </submittedName>
</protein>
<dbReference type="EMBL" id="CP159872">
    <property type="protein sequence ID" value="XCM82948.1"/>
    <property type="molecule type" value="Genomic_DNA"/>
</dbReference>
<dbReference type="RefSeq" id="WP_354643883.1">
    <property type="nucleotide sequence ID" value="NZ_CP159872.1"/>
</dbReference>
<organism evidence="1">
    <name type="scientific">Kitasatospora camelliae</name>
    <dbReference type="NCBI Taxonomy" id="3156397"/>
    <lineage>
        <taxon>Bacteria</taxon>
        <taxon>Bacillati</taxon>
        <taxon>Actinomycetota</taxon>
        <taxon>Actinomycetes</taxon>
        <taxon>Kitasatosporales</taxon>
        <taxon>Streptomycetaceae</taxon>
        <taxon>Kitasatospora</taxon>
    </lineage>
</organism>
<dbReference type="AlphaFoldDB" id="A0AAU8K6R6"/>
<gene>
    <name evidence="1" type="ORF">ABWK59_30545</name>
</gene>
<sequence length="64" mass="6856">MTLRQRLDETASVLIALGELNSDATPIERDQAAHDAMADHRLGALSLELLYRLGAGPIHHPAAA</sequence>
<proteinExistence type="predicted"/>
<dbReference type="KEGG" id="kcm:ABWK59_30545"/>
<name>A0AAU8K6R6_9ACTN</name>
<reference evidence="1" key="1">
    <citation type="submission" date="2024-06" db="EMBL/GenBank/DDBJ databases">
        <title>The genome sequences of Kitasatospora sp. strain HUAS MG31.</title>
        <authorList>
            <person name="Mo P."/>
        </authorList>
    </citation>
    <scope>NUCLEOTIDE SEQUENCE</scope>
    <source>
        <strain evidence="1">HUAS MG31</strain>
    </source>
</reference>
<evidence type="ECO:0000313" key="1">
    <source>
        <dbReference type="EMBL" id="XCM82948.1"/>
    </source>
</evidence>